<dbReference type="Gene3D" id="3.90.180.10">
    <property type="entry name" value="Medium-chain alcohol dehydrogenases, catalytic domain"/>
    <property type="match status" value="1"/>
</dbReference>
<evidence type="ECO:0000313" key="5">
    <source>
        <dbReference type="Proteomes" id="UP001583193"/>
    </source>
</evidence>
<evidence type="ECO:0000259" key="3">
    <source>
        <dbReference type="SMART" id="SM00829"/>
    </source>
</evidence>
<dbReference type="CDD" id="cd08249">
    <property type="entry name" value="enoyl_reductase_like"/>
    <property type="match status" value="1"/>
</dbReference>
<dbReference type="SUPFAM" id="SSF50129">
    <property type="entry name" value="GroES-like"/>
    <property type="match status" value="1"/>
</dbReference>
<dbReference type="InterPro" id="IPR013149">
    <property type="entry name" value="ADH-like_C"/>
</dbReference>
<reference evidence="4 5" key="1">
    <citation type="journal article" date="2024" name="IMA Fungus">
        <title>IMA Genome - F19 : A genome assembly and annotation guide to empower mycologists, including annotated draft genome sequences of Ceratocystis pirilliformis, Diaporthe australafricana, Fusarium ophioides, Paecilomyces lecythidis, and Sporothrix stenoceras.</title>
        <authorList>
            <person name="Aylward J."/>
            <person name="Wilson A.M."/>
            <person name="Visagie C.M."/>
            <person name="Spraker J."/>
            <person name="Barnes I."/>
            <person name="Buitendag C."/>
            <person name="Ceriani C."/>
            <person name="Del Mar Angel L."/>
            <person name="du Plessis D."/>
            <person name="Fuchs T."/>
            <person name="Gasser K."/>
            <person name="Kramer D."/>
            <person name="Li W."/>
            <person name="Munsamy K."/>
            <person name="Piso A."/>
            <person name="Price J.L."/>
            <person name="Sonnekus B."/>
            <person name="Thomas C."/>
            <person name="van der Nest A."/>
            <person name="van Dijk A."/>
            <person name="van Heerden A."/>
            <person name="van Vuuren N."/>
            <person name="Yilmaz N."/>
            <person name="Duong T.A."/>
            <person name="van der Merwe N.A."/>
            <person name="Wingfield M.J."/>
            <person name="Wingfield B.D."/>
        </authorList>
    </citation>
    <scope>NUCLEOTIDE SEQUENCE [LARGE SCALE GENOMIC DNA]</scope>
    <source>
        <strain evidence="4 5">CMW 18167</strain>
    </source>
</reference>
<dbReference type="SUPFAM" id="SSF51735">
    <property type="entry name" value="NAD(P)-binding Rossmann-fold domains"/>
    <property type="match status" value="1"/>
</dbReference>
<protein>
    <recommendedName>
        <fullName evidence="3">Enoyl reductase (ER) domain-containing protein</fullName>
    </recommendedName>
</protein>
<dbReference type="InterPro" id="IPR013154">
    <property type="entry name" value="ADH-like_N"/>
</dbReference>
<accession>A0ABR3WZJ8</accession>
<dbReference type="SMART" id="SM00829">
    <property type="entry name" value="PKS_ER"/>
    <property type="match status" value="1"/>
</dbReference>
<dbReference type="InterPro" id="IPR020843">
    <property type="entry name" value="ER"/>
</dbReference>
<dbReference type="Pfam" id="PF00107">
    <property type="entry name" value="ADH_zinc_N"/>
    <property type="match status" value="1"/>
</dbReference>
<sequence length="355" mass="38389">MAVSHKALFVDENAQFSVVERNGPYPLDDGEVLIETIFSGVNPADIKHTTHLGIKNTVLGYDICGRIIKTKDHSKFKVGDIVAGYTPSGVGRDRKYGSHQDYTVAPESMLFNVPDNLPQKDAACLTVVTMTAADAIFNIFDLPLPSRKSEKTTETQTGPLLIWGASSSVGFCALQFAAASGHYPVLVTASPGRHDSLIKLGATHCFDYSSPTVYQDIGEAIESLGPIQYAIDAVGAEPNPLASEEFQRSLSKNAKLLSVIVRNDKKFGMPVATPHQDFVIQPPGVPHVITVPGRPESLEKAWTALLWAAENYGRSFRLPPVEVFNGSAEEALEELHKVANGSRGFGKLAIPHPIK</sequence>
<dbReference type="Pfam" id="PF08240">
    <property type="entry name" value="ADH_N"/>
    <property type="match status" value="1"/>
</dbReference>
<feature type="domain" description="Enoyl reductase (ER)" evidence="3">
    <location>
        <begin position="9"/>
        <end position="350"/>
    </location>
</feature>
<dbReference type="InterPro" id="IPR047122">
    <property type="entry name" value="Trans-enoyl_RdTase-like"/>
</dbReference>
<evidence type="ECO:0000313" key="4">
    <source>
        <dbReference type="EMBL" id="KAL1869048.1"/>
    </source>
</evidence>
<dbReference type="Proteomes" id="UP001583193">
    <property type="component" value="Unassembled WGS sequence"/>
</dbReference>
<comment type="similarity">
    <text evidence="1">Belongs to the zinc-containing alcohol dehydrogenase family.</text>
</comment>
<dbReference type="EMBL" id="JAVDPF010000036">
    <property type="protein sequence ID" value="KAL1869048.1"/>
    <property type="molecule type" value="Genomic_DNA"/>
</dbReference>
<dbReference type="Gene3D" id="3.40.50.720">
    <property type="entry name" value="NAD(P)-binding Rossmann-like Domain"/>
    <property type="match status" value="1"/>
</dbReference>
<evidence type="ECO:0000256" key="2">
    <source>
        <dbReference type="ARBA" id="ARBA00023002"/>
    </source>
</evidence>
<keyword evidence="5" id="KW-1185">Reference proteome</keyword>
<keyword evidence="2" id="KW-0560">Oxidoreductase</keyword>
<dbReference type="PANTHER" id="PTHR45348:SF7">
    <property type="entry name" value="ZINC BINDING OXIDOREDUCTASE, PUTATIVE-RELATED"/>
    <property type="match status" value="1"/>
</dbReference>
<gene>
    <name evidence="4" type="ORF">Plec18167_008051</name>
</gene>
<organism evidence="4 5">
    <name type="scientific">Paecilomyces lecythidis</name>
    <dbReference type="NCBI Taxonomy" id="3004212"/>
    <lineage>
        <taxon>Eukaryota</taxon>
        <taxon>Fungi</taxon>
        <taxon>Dikarya</taxon>
        <taxon>Ascomycota</taxon>
        <taxon>Pezizomycotina</taxon>
        <taxon>Eurotiomycetes</taxon>
        <taxon>Eurotiomycetidae</taxon>
        <taxon>Eurotiales</taxon>
        <taxon>Thermoascaceae</taxon>
        <taxon>Paecilomyces</taxon>
    </lineage>
</organism>
<dbReference type="InterPro" id="IPR011032">
    <property type="entry name" value="GroES-like_sf"/>
</dbReference>
<comment type="caution">
    <text evidence="4">The sequence shown here is derived from an EMBL/GenBank/DDBJ whole genome shotgun (WGS) entry which is preliminary data.</text>
</comment>
<evidence type="ECO:0000256" key="1">
    <source>
        <dbReference type="ARBA" id="ARBA00008072"/>
    </source>
</evidence>
<name>A0ABR3WZJ8_9EURO</name>
<dbReference type="InterPro" id="IPR036291">
    <property type="entry name" value="NAD(P)-bd_dom_sf"/>
</dbReference>
<proteinExistence type="inferred from homology"/>
<dbReference type="PANTHER" id="PTHR45348">
    <property type="entry name" value="HYPOTHETICAL OXIDOREDUCTASE (EUROFUNG)"/>
    <property type="match status" value="1"/>
</dbReference>